<dbReference type="RefSeq" id="WP_338531095.1">
    <property type="nucleotide sequence ID" value="NZ_CP030941.1"/>
</dbReference>
<evidence type="ECO:0000259" key="2">
    <source>
        <dbReference type="Pfam" id="PF06863"/>
    </source>
</evidence>
<dbReference type="EMBL" id="CP030941">
    <property type="protein sequence ID" value="UUP18902.1"/>
    <property type="molecule type" value="Genomic_DNA"/>
</dbReference>
<keyword evidence="1" id="KW-1133">Transmembrane helix</keyword>
<evidence type="ECO:0000313" key="3">
    <source>
        <dbReference type="EMBL" id="UUP18902.1"/>
    </source>
</evidence>
<dbReference type="PIRSF" id="PIRSF010244">
    <property type="entry name" value="UCP010244_imp"/>
    <property type="match status" value="1"/>
</dbReference>
<dbReference type="InterPro" id="IPR010679">
    <property type="entry name" value="DUF1254"/>
</dbReference>
<protein>
    <recommendedName>
        <fullName evidence="2">DUF1254 domain-containing protein</fullName>
    </recommendedName>
</protein>
<feature type="domain" description="DUF1254" evidence="2">
    <location>
        <begin position="72"/>
        <end position="179"/>
    </location>
</feature>
<feature type="transmembrane region" description="Helical" evidence="1">
    <location>
        <begin position="6"/>
        <end position="30"/>
    </location>
</feature>
<dbReference type="InterPro" id="IPR014456">
    <property type="entry name" value="UCP010244_IM"/>
</dbReference>
<keyword evidence="1" id="KW-0472">Membrane</keyword>
<sequence length="181" mass="19788">MWARLFYALVLGLVGAGIVHVVILFMLPAYSVRDVWTRLSTTAQAYETVVLSPTVAEGRVPTPRNPFLRAAACRFDLSEGLLHIRATGRVPFWSMAIYDDHGLNVLSISDRAAAGEDLDVVVASPAQMLALRREVPAAFAQSVFVESQVEQGVALVRLFVPDETWSGVAGAFLENMRCEPL</sequence>
<keyword evidence="1" id="KW-0812">Transmembrane</keyword>
<organism evidence="3 4">
    <name type="scientific">Nitratireductor thuwali</name>
    <dbReference type="NCBI Taxonomy" id="2267699"/>
    <lineage>
        <taxon>Bacteria</taxon>
        <taxon>Pseudomonadati</taxon>
        <taxon>Pseudomonadota</taxon>
        <taxon>Alphaproteobacteria</taxon>
        <taxon>Hyphomicrobiales</taxon>
        <taxon>Phyllobacteriaceae</taxon>
        <taxon>Nitratireductor</taxon>
    </lineage>
</organism>
<proteinExistence type="predicted"/>
<dbReference type="Proteomes" id="UP001342418">
    <property type="component" value="Chromosome"/>
</dbReference>
<name>A0ABY5MNB3_9HYPH</name>
<evidence type="ECO:0000256" key="1">
    <source>
        <dbReference type="SAM" id="Phobius"/>
    </source>
</evidence>
<accession>A0ABY5MNB3</accession>
<reference evidence="3 4" key="1">
    <citation type="submission" date="2018-07" db="EMBL/GenBank/DDBJ databases">
        <title>Genome sequence of Nitratireductor thuwali#1536.</title>
        <authorList>
            <person name="Michoud G."/>
            <person name="Merlino G."/>
            <person name="Sefrji F.O."/>
            <person name="Daffonchio D."/>
        </authorList>
    </citation>
    <scope>NUCLEOTIDE SEQUENCE [LARGE SCALE GENOMIC DNA]</scope>
    <source>
        <strain evidence="4">Nit1536</strain>
    </source>
</reference>
<dbReference type="Pfam" id="PF06863">
    <property type="entry name" value="DUF1254"/>
    <property type="match status" value="1"/>
</dbReference>
<keyword evidence="4" id="KW-1185">Reference proteome</keyword>
<gene>
    <name evidence="3" type="ORF">NTH_03388</name>
</gene>
<evidence type="ECO:0000313" key="4">
    <source>
        <dbReference type="Proteomes" id="UP001342418"/>
    </source>
</evidence>